<comment type="caution">
    <text evidence="1">The sequence shown here is derived from an EMBL/GenBank/DDBJ whole genome shotgun (WGS) entry which is preliminary data.</text>
</comment>
<reference evidence="2" key="1">
    <citation type="submission" date="2024-07" db="EMBL/GenBank/DDBJ databases">
        <title>Two chromosome-level genome assemblies of Korean endemic species Abeliophyllum distichum and Forsythia ovata (Oleaceae).</title>
        <authorList>
            <person name="Jang H."/>
        </authorList>
    </citation>
    <scope>NUCLEOTIDE SEQUENCE [LARGE SCALE GENOMIC DNA]</scope>
</reference>
<accession>A0ABD1RW20</accession>
<keyword evidence="2" id="KW-1185">Reference proteome</keyword>
<dbReference type="EMBL" id="JBFOLK010000008">
    <property type="protein sequence ID" value="KAL2492376.1"/>
    <property type="molecule type" value="Genomic_DNA"/>
</dbReference>
<proteinExistence type="predicted"/>
<dbReference type="Proteomes" id="UP001604336">
    <property type="component" value="Unassembled WGS sequence"/>
</dbReference>
<organism evidence="1 2">
    <name type="scientific">Abeliophyllum distichum</name>
    <dbReference type="NCBI Taxonomy" id="126358"/>
    <lineage>
        <taxon>Eukaryota</taxon>
        <taxon>Viridiplantae</taxon>
        <taxon>Streptophyta</taxon>
        <taxon>Embryophyta</taxon>
        <taxon>Tracheophyta</taxon>
        <taxon>Spermatophyta</taxon>
        <taxon>Magnoliopsida</taxon>
        <taxon>eudicotyledons</taxon>
        <taxon>Gunneridae</taxon>
        <taxon>Pentapetalae</taxon>
        <taxon>asterids</taxon>
        <taxon>lamiids</taxon>
        <taxon>Lamiales</taxon>
        <taxon>Oleaceae</taxon>
        <taxon>Forsythieae</taxon>
        <taxon>Abeliophyllum</taxon>
    </lineage>
</organism>
<gene>
    <name evidence="1" type="ORF">Adt_28004</name>
</gene>
<evidence type="ECO:0000313" key="2">
    <source>
        <dbReference type="Proteomes" id="UP001604336"/>
    </source>
</evidence>
<evidence type="ECO:0000313" key="1">
    <source>
        <dbReference type="EMBL" id="KAL2492376.1"/>
    </source>
</evidence>
<name>A0ABD1RW20_9LAMI</name>
<dbReference type="Gene3D" id="1.20.5.4130">
    <property type="match status" value="1"/>
</dbReference>
<protein>
    <submittedName>
        <fullName evidence="1">C2 domain-containing protein</fullName>
    </submittedName>
</protein>
<dbReference type="AlphaFoldDB" id="A0ABD1RW20"/>
<sequence length="116" mass="13626">MAYASLLSLNQTLDQIPHPDYQTEQKMIRYLHEKVSFLLSFLDVSSPIQSKKISGLEGRIKDAAYEAKDIIETSMLNQIVSEYRTESHMSNQNVSEWDQKFQRLQRIKQELKYILD</sequence>